<protein>
    <recommendedName>
        <fullName evidence="4">DUF4169 domain-containing protein</fullName>
    </recommendedName>
</protein>
<accession>U3A0S8</accession>
<proteinExistence type="predicted"/>
<evidence type="ECO:0000256" key="1">
    <source>
        <dbReference type="SAM" id="MobiDB-lite"/>
    </source>
</evidence>
<dbReference type="Pfam" id="PF13770">
    <property type="entry name" value="DUF4169"/>
    <property type="match status" value="1"/>
</dbReference>
<dbReference type="Proteomes" id="UP000016568">
    <property type="component" value="Unassembled WGS sequence"/>
</dbReference>
<comment type="caution">
    <text evidence="2">The sequence shown here is derived from an EMBL/GenBank/DDBJ whole genome shotgun (WGS) entry which is preliminary data.</text>
</comment>
<keyword evidence="3" id="KW-1185">Reference proteome</keyword>
<dbReference type="EMBL" id="BASZ01000002">
    <property type="protein sequence ID" value="GAD48348.1"/>
    <property type="molecule type" value="Genomic_DNA"/>
</dbReference>
<dbReference type="AlphaFoldDB" id="U3A0S8"/>
<dbReference type="RefSeq" id="WP_021689255.1">
    <property type="nucleotide sequence ID" value="NZ_BASZ01000002.1"/>
</dbReference>
<organism evidence="2 3">
    <name type="scientific">Caenibius tardaugens NBRC 16725</name>
    <dbReference type="NCBI Taxonomy" id="1219035"/>
    <lineage>
        <taxon>Bacteria</taxon>
        <taxon>Pseudomonadati</taxon>
        <taxon>Pseudomonadota</taxon>
        <taxon>Alphaproteobacteria</taxon>
        <taxon>Sphingomonadales</taxon>
        <taxon>Erythrobacteraceae</taxon>
        <taxon>Caenibius</taxon>
    </lineage>
</organism>
<name>U3A0S8_9SPHN</name>
<feature type="compositionally biased region" description="Basic and acidic residues" evidence="1">
    <location>
        <begin position="15"/>
        <end position="24"/>
    </location>
</feature>
<dbReference type="KEGG" id="ntd:EGO55_01700"/>
<dbReference type="eggNOG" id="ENOG50339KS">
    <property type="taxonomic scope" value="Bacteria"/>
</dbReference>
<sequence>MAEIINLRMARKAKARADKEKQAETNRALNRLSRIERQYREQEAKRAARDLDGKKRDPHNDDQA</sequence>
<feature type="region of interest" description="Disordered" evidence="1">
    <location>
        <begin position="1"/>
        <end position="64"/>
    </location>
</feature>
<feature type="compositionally biased region" description="Basic and acidic residues" evidence="1">
    <location>
        <begin position="33"/>
        <end position="64"/>
    </location>
</feature>
<evidence type="ECO:0000313" key="2">
    <source>
        <dbReference type="EMBL" id="GAD48348.1"/>
    </source>
</evidence>
<gene>
    <name evidence="2" type="ORF">NT2_02_04300</name>
</gene>
<dbReference type="InterPro" id="IPR025227">
    <property type="entry name" value="DUF4169"/>
</dbReference>
<evidence type="ECO:0008006" key="4">
    <source>
        <dbReference type="Google" id="ProtNLM"/>
    </source>
</evidence>
<reference evidence="2 3" key="1">
    <citation type="submission" date="2013-09" db="EMBL/GenBank/DDBJ databases">
        <title>Whole genome shotgun sequence of Novosphingobium tardaugens NBRC 16725.</title>
        <authorList>
            <person name="Isaki S."/>
            <person name="Hosoyama A."/>
            <person name="Tsuchikane K."/>
            <person name="Katsumata H."/>
            <person name="Ando Y."/>
            <person name="Yamazaki S."/>
            <person name="Fujita N."/>
        </authorList>
    </citation>
    <scope>NUCLEOTIDE SEQUENCE [LARGE SCALE GENOMIC DNA]</scope>
    <source>
        <strain evidence="2 3">NBRC 16725</strain>
    </source>
</reference>
<evidence type="ECO:0000313" key="3">
    <source>
        <dbReference type="Proteomes" id="UP000016568"/>
    </source>
</evidence>